<dbReference type="HOGENOM" id="CLU_007277_0_0_10"/>
<accession>A1BH97</accession>
<dbReference type="Proteomes" id="UP000008701">
    <property type="component" value="Chromosome"/>
</dbReference>
<evidence type="ECO:0000256" key="1">
    <source>
        <dbReference type="SAM" id="MobiDB-lite"/>
    </source>
</evidence>
<organism evidence="2 3">
    <name type="scientific">Chlorobium phaeobacteroides (strain DSM 266 / SMG 266 / 2430)</name>
    <dbReference type="NCBI Taxonomy" id="290317"/>
    <lineage>
        <taxon>Bacteria</taxon>
        <taxon>Pseudomonadati</taxon>
        <taxon>Chlorobiota</taxon>
        <taxon>Chlorobiia</taxon>
        <taxon>Chlorobiales</taxon>
        <taxon>Chlorobiaceae</taxon>
        <taxon>Chlorobium/Pelodictyon group</taxon>
        <taxon>Chlorobium</taxon>
    </lineage>
</organism>
<feature type="compositionally biased region" description="Acidic residues" evidence="1">
    <location>
        <begin position="896"/>
        <end position="909"/>
    </location>
</feature>
<evidence type="ECO:0000313" key="3">
    <source>
        <dbReference type="Proteomes" id="UP000008701"/>
    </source>
</evidence>
<dbReference type="eggNOG" id="COG3188">
    <property type="taxonomic scope" value="Bacteria"/>
</dbReference>
<evidence type="ECO:0008006" key="4">
    <source>
        <dbReference type="Google" id="ProtNLM"/>
    </source>
</evidence>
<evidence type="ECO:0000313" key="2">
    <source>
        <dbReference type="EMBL" id="ABL65774.1"/>
    </source>
</evidence>
<proteinExistence type="predicted"/>
<protein>
    <recommendedName>
        <fullName evidence="4">Cna B domain protein</fullName>
    </recommendedName>
</protein>
<reference evidence="2 3" key="1">
    <citation type="submission" date="2006-12" db="EMBL/GenBank/DDBJ databases">
        <title>Complete sequence of Chlorobium phaeobacteroides DSM 266.</title>
        <authorList>
            <consortium name="US DOE Joint Genome Institute"/>
            <person name="Copeland A."/>
            <person name="Lucas S."/>
            <person name="Lapidus A."/>
            <person name="Barry K."/>
            <person name="Detter J.C."/>
            <person name="Glavina del Rio T."/>
            <person name="Hammon N."/>
            <person name="Israni S."/>
            <person name="Pitluck S."/>
            <person name="Goltsman E."/>
            <person name="Schmutz J."/>
            <person name="Larimer F."/>
            <person name="Land M."/>
            <person name="Hauser L."/>
            <person name="Mikhailova N."/>
            <person name="Li T."/>
            <person name="Overmann J."/>
            <person name="Bryant D.A."/>
            <person name="Richardson P."/>
        </authorList>
    </citation>
    <scope>NUCLEOTIDE SEQUENCE [LARGE SCALE GENOMIC DNA]</scope>
    <source>
        <strain evidence="2 3">DSM 266</strain>
    </source>
</reference>
<dbReference type="EMBL" id="CP000492">
    <property type="protein sequence ID" value="ABL65774.1"/>
    <property type="molecule type" value="Genomic_DNA"/>
</dbReference>
<keyword evidence="3" id="KW-1185">Reference proteome</keyword>
<sequence length="930" mass="101277" precursor="true">MPSLRDSRASFLILFLLSFASGLLPGILHGEENKKAEQETVLNEEDMLLCVIRLAGATLDGNLVTFTAPQGLFLPLGEISHSLEMGITVDPPGKRASGHVTTPSQTFMLDMGASSIRVSGKSFRYDPSLVVALSDDIYVESGLLAEWFSMRIDANRLDAAVDIRPFEPLPIQQRMARSQRGANTWGYGSFNDPGYPFLDAPYRLLGGPSIDISLSTALTGEGFDTISLGNNRYYTRITGDILWMSGRLDLSGEIAGSGGSIVGLDNANLILERVSPSGGILGPLDARKVAIGDIQPETLPLIGSSIGPGIMISSYPLNQSSFFDKLTLTGFLANGWDVELFSNGNLLDYRPSNTTESYAFVDIPLIYGLNELRLIFHGPQGERRVETNIYNVGRNMIEPGSWNYQVTATNAAQRSLLASPVTATAPLLTWKSTLGITKWLTTSNYFASALIGEERQNFVGAGLSGYLKMVQLDLQMARNLATSKWGRQAGIQSRFGPLTLSVLLQDYDPGWQTTTSTISFLRRWDIRLDGLHPFPFFRNSRLAIAAAQTEYDETKKSKSATIINSNRTWGVDHTHNVTFERTTDGVTESDALSGSSYASLTRRNFSLRAEIQYELMPERIINNVAASCDLRLPHELLLVNNIAYSPASKVLRTSVGLNRTSGAFALGVTGNYATDGAWNFGLQVSTNLSREPVSGTWKTDGNLSSQQAGVSANAYLDANRNRKRDAEEQEIRDVGFFVNQQSHKTTTGSNGIAFLQGLAPNIPTDIAISPSTLTDILWIPAEKGVRVVPRPGYPVPVTFPVWITGEVSGTSFRRKEGIESPASGITIEAVDKTGKVIAKARSEYDGVYILGSLPTGECTIRVSPEQAEKLRITAPFKEVSIPSEGSTIDNIDLIMEEIPVESEKEDPENDGVKLPIDSDKKATPEPDNGK</sequence>
<name>A1BH97_CHLPD</name>
<dbReference type="STRING" id="290317.Cpha266_1757"/>
<feature type="compositionally biased region" description="Basic and acidic residues" evidence="1">
    <location>
        <begin position="916"/>
        <end position="930"/>
    </location>
</feature>
<gene>
    <name evidence="2" type="ordered locus">Cpha266_1757</name>
</gene>
<feature type="region of interest" description="Disordered" evidence="1">
    <location>
        <begin position="896"/>
        <end position="930"/>
    </location>
</feature>
<dbReference type="AlphaFoldDB" id="A1BH97"/>
<dbReference type="KEGG" id="cph:Cpha266_1757"/>